<feature type="region of interest" description="Disordered" evidence="1">
    <location>
        <begin position="884"/>
        <end position="904"/>
    </location>
</feature>
<dbReference type="InterPro" id="IPR039210">
    <property type="entry name" value="OGFOD3"/>
</dbReference>
<feature type="compositionally biased region" description="Basic residues" evidence="1">
    <location>
        <begin position="892"/>
        <end position="904"/>
    </location>
</feature>
<accession>A0A8S4ENE7</accession>
<feature type="compositionally biased region" description="Acidic residues" evidence="1">
    <location>
        <begin position="328"/>
        <end position="337"/>
    </location>
</feature>
<dbReference type="Proteomes" id="UP000653454">
    <property type="component" value="Unassembled WGS sequence"/>
</dbReference>
<dbReference type="PANTHER" id="PTHR14650">
    <property type="entry name" value="PROLYL HYDROXYLASE-RELATED"/>
    <property type="match status" value="1"/>
</dbReference>
<protein>
    <submittedName>
        <fullName evidence="3">(diamondback moth) hypothetical protein</fullName>
    </submittedName>
</protein>
<evidence type="ECO:0000313" key="4">
    <source>
        <dbReference type="Proteomes" id="UP000653454"/>
    </source>
</evidence>
<keyword evidence="2" id="KW-0472">Membrane</keyword>
<comment type="caution">
    <text evidence="3">The sequence shown here is derived from an EMBL/GenBank/DDBJ whole genome shotgun (WGS) entry which is preliminary data.</text>
</comment>
<organism evidence="3 4">
    <name type="scientific">Plutella xylostella</name>
    <name type="common">Diamondback moth</name>
    <name type="synonym">Plutella maculipennis</name>
    <dbReference type="NCBI Taxonomy" id="51655"/>
    <lineage>
        <taxon>Eukaryota</taxon>
        <taxon>Metazoa</taxon>
        <taxon>Ecdysozoa</taxon>
        <taxon>Arthropoda</taxon>
        <taxon>Hexapoda</taxon>
        <taxon>Insecta</taxon>
        <taxon>Pterygota</taxon>
        <taxon>Neoptera</taxon>
        <taxon>Endopterygota</taxon>
        <taxon>Lepidoptera</taxon>
        <taxon>Glossata</taxon>
        <taxon>Ditrysia</taxon>
        <taxon>Yponomeutoidea</taxon>
        <taxon>Plutellidae</taxon>
        <taxon>Plutella</taxon>
    </lineage>
</organism>
<proteinExistence type="predicted"/>
<evidence type="ECO:0000256" key="2">
    <source>
        <dbReference type="SAM" id="Phobius"/>
    </source>
</evidence>
<dbReference type="PANTHER" id="PTHR14650:SF1">
    <property type="entry name" value="2-OXOGLUTARATE AND IRON-DEPENDENT OXYGENASE DOMAIN-CONTAINING PROTEIN 3"/>
    <property type="match status" value="1"/>
</dbReference>
<gene>
    <name evidence="3" type="ORF">PLXY2_LOCUS6224</name>
</gene>
<dbReference type="AlphaFoldDB" id="A0A8S4ENE7"/>
<dbReference type="GO" id="GO:0016020">
    <property type="term" value="C:membrane"/>
    <property type="evidence" value="ECO:0007669"/>
    <property type="project" value="TreeGrafter"/>
</dbReference>
<feature type="region of interest" description="Disordered" evidence="1">
    <location>
        <begin position="286"/>
        <end position="350"/>
    </location>
</feature>
<dbReference type="EMBL" id="CAJHNJ030000019">
    <property type="protein sequence ID" value="CAG9116860.1"/>
    <property type="molecule type" value="Genomic_DNA"/>
</dbReference>
<evidence type="ECO:0000256" key="1">
    <source>
        <dbReference type="SAM" id="MobiDB-lite"/>
    </source>
</evidence>
<keyword evidence="2" id="KW-0812">Transmembrane</keyword>
<feature type="transmembrane region" description="Helical" evidence="2">
    <location>
        <begin position="421"/>
        <end position="442"/>
    </location>
</feature>
<feature type="compositionally biased region" description="Basic and acidic residues" evidence="1">
    <location>
        <begin position="778"/>
        <end position="842"/>
    </location>
</feature>
<sequence>MSEIRKRNKSSSAKDISDKSDMEIKPCLREHNHKFPLKIISRIVVAICLFTIIYFNSKDEGIKEFAKQSERIGGKGHSVKCSEAFRRELTQYEGCLPKSCGRYVTDKVVTPREVEELLAIAKKGLELGGSAGGASILDLHSGALSAGKQFINIYKIPDAKGLFTESDFTVYRVVKEKIKYAVSHHFNVDPNKIYLTHPTFFSKITNKEAVTQHDEYWHPHVDKETYKSFHYTTLLYLSDFNIDFEGGRFIFIEEKFNRTVEPRKARVSNIFVAYIALRSEIMDGPHLEHSDSDSGDSWTMLDHSPQYAEDAPEVPDTPDSPSRRPGEETDNVDEDTDGISIITDSEPESHTPIEHLYYEDHPHEHPEHPTETDIPDYILQRGHLCDNAKECIRESVEDFLGDPNGKMKIYVHRKNKRISTVLNIIVLGSIITAAGVAIGHIWGIKDDCSTQSAQSINKILSNLYKLQEENAYLRSKLKELTMMNNMHMKKPESQKLSPKHLRCKKVFEESLSNKNVEQHTKCVDGDNSSTDKALEDHLVEPDFEKEFISDITKLRNVYKQNKSLLDDEVNRRLKFEQTAIKRLKNRIRTVKLTKENKTTKDGKPLQAKFIGPMTFANFQKQSTEEELQQAMEDQKKVSYADSLKSIKYDPEVERVKRDIGQISGIHKLDKYRKKKANKVEDNLSEQSFSDDDLGKDDRYVGHKFKLDRKKSDRQKSMKKQKRKNKYEQWEMKGGYMKDYDDFSVSSSQENAFVLKNPDKNEPSRDFERVNYIEQFAESENHAKSVDSEVAAKKRKIEDNPNNEKTDDVKPEKGEKGHGKEGKHGKEVKTSKNDKANEKSLDWFEKRASIRSQARKKLEQELFGNNTPNAAAWYFKRMQKREQCRVKTDGTAKKTHTRMNFKTKQ</sequence>
<feature type="region of interest" description="Disordered" evidence="1">
    <location>
        <begin position="670"/>
        <end position="730"/>
    </location>
</feature>
<reference evidence="3" key="1">
    <citation type="submission" date="2020-11" db="EMBL/GenBank/DDBJ databases">
        <authorList>
            <person name="Whiteford S."/>
        </authorList>
    </citation>
    <scope>NUCLEOTIDE SEQUENCE</scope>
</reference>
<feature type="region of interest" description="Disordered" evidence="1">
    <location>
        <begin position="775"/>
        <end position="842"/>
    </location>
</feature>
<name>A0A8S4ENE7_PLUXY</name>
<keyword evidence="4" id="KW-1185">Reference proteome</keyword>
<keyword evidence="2" id="KW-1133">Transmembrane helix</keyword>
<evidence type="ECO:0000313" key="3">
    <source>
        <dbReference type="EMBL" id="CAG9116860.1"/>
    </source>
</evidence>